<accession>A0A8H4WZH7</accession>
<dbReference type="EMBL" id="JABFAI010000099">
    <property type="protein sequence ID" value="KAF4955441.1"/>
    <property type="molecule type" value="Genomic_DNA"/>
</dbReference>
<evidence type="ECO:0000313" key="2">
    <source>
        <dbReference type="Proteomes" id="UP000604273"/>
    </source>
</evidence>
<name>A0A8H4WZH7_9HYPO</name>
<keyword evidence="2" id="KW-1185">Reference proteome</keyword>
<evidence type="ECO:0000313" key="1">
    <source>
        <dbReference type="EMBL" id="KAF4955441.1"/>
    </source>
</evidence>
<protein>
    <submittedName>
        <fullName evidence="1">Uncharacterized protein</fullName>
    </submittedName>
</protein>
<reference evidence="1" key="1">
    <citation type="journal article" date="2020" name="BMC Genomics">
        <title>Correction to: Identification and distribution of gene clusters required for synthesis of sphingolipid metabolism inhibitors in diverse species of the filamentous fungus Fusarium.</title>
        <authorList>
            <person name="Kim H.S."/>
            <person name="Lohmar J.M."/>
            <person name="Busman M."/>
            <person name="Brown D.W."/>
            <person name="Naumann T.A."/>
            <person name="Divon H.H."/>
            <person name="Lysoe E."/>
            <person name="Uhlig S."/>
            <person name="Proctor R.H."/>
        </authorList>
    </citation>
    <scope>NUCLEOTIDE SEQUENCE</scope>
    <source>
        <strain evidence="1">NRRL 45417</strain>
    </source>
</reference>
<organism evidence="1 2">
    <name type="scientific">Fusarium gaditjirri</name>
    <dbReference type="NCBI Taxonomy" id="282569"/>
    <lineage>
        <taxon>Eukaryota</taxon>
        <taxon>Fungi</taxon>
        <taxon>Dikarya</taxon>
        <taxon>Ascomycota</taxon>
        <taxon>Pezizomycotina</taxon>
        <taxon>Sordariomycetes</taxon>
        <taxon>Hypocreomycetidae</taxon>
        <taxon>Hypocreales</taxon>
        <taxon>Nectriaceae</taxon>
        <taxon>Fusarium</taxon>
        <taxon>Fusarium nisikadoi species complex</taxon>
    </lineage>
</organism>
<dbReference type="Proteomes" id="UP000604273">
    <property type="component" value="Unassembled WGS sequence"/>
</dbReference>
<proteinExistence type="predicted"/>
<dbReference type="AlphaFoldDB" id="A0A8H4WZH7"/>
<reference evidence="1" key="2">
    <citation type="submission" date="2020-05" db="EMBL/GenBank/DDBJ databases">
        <authorList>
            <person name="Kim H.-S."/>
            <person name="Proctor R.H."/>
            <person name="Brown D.W."/>
        </authorList>
    </citation>
    <scope>NUCLEOTIDE SEQUENCE</scope>
    <source>
        <strain evidence="1">NRRL 45417</strain>
    </source>
</reference>
<dbReference type="OrthoDB" id="5068804at2759"/>
<gene>
    <name evidence="1" type="ORF">FGADI_4551</name>
</gene>
<comment type="caution">
    <text evidence="1">The sequence shown here is derived from an EMBL/GenBank/DDBJ whole genome shotgun (WGS) entry which is preliminary data.</text>
</comment>
<sequence length="222" mass="24855">MPSPFEDTLEAIRASGGVALQSRKVGKELSDFDFVIDTPAGLEFIAKHTVADEEIHSTLYSILPEPRFAYLKVYSDRHSPGHAFFFHSGFPSTLSLVVQLWGSNSTAIIYETSHLRSLESSFDKDISKQKGILAIHHDKLQMMNIPAKEINMDDGGVVLVDSQTGFVVHRGFCICIGFISNSKIQHPEIRVRKIQLHKSDAMVAKLQELEGRGLILNYEWIT</sequence>